<organism evidence="17 18">
    <name type="scientific">Schizosaccharomyces cryophilus (strain OY26 / ATCC MYA-4695 / CBS 11777 / NBRC 106824 / NRRL Y48691)</name>
    <name type="common">Fission yeast</name>
    <dbReference type="NCBI Taxonomy" id="653667"/>
    <lineage>
        <taxon>Eukaryota</taxon>
        <taxon>Fungi</taxon>
        <taxon>Dikarya</taxon>
        <taxon>Ascomycota</taxon>
        <taxon>Taphrinomycotina</taxon>
        <taxon>Schizosaccharomycetes</taxon>
        <taxon>Schizosaccharomycetales</taxon>
        <taxon>Schizosaccharomycetaceae</taxon>
        <taxon>Schizosaccharomyces</taxon>
    </lineage>
</organism>
<dbReference type="InterPro" id="IPR003152">
    <property type="entry name" value="FATC_dom"/>
</dbReference>
<feature type="domain" description="PI3K/PI4K catalytic" evidence="14">
    <location>
        <begin position="2058"/>
        <end position="2376"/>
    </location>
</feature>
<dbReference type="CDD" id="cd00892">
    <property type="entry name" value="PIKKc_ATR"/>
    <property type="match status" value="1"/>
</dbReference>
<evidence type="ECO:0000259" key="16">
    <source>
        <dbReference type="PROSITE" id="PS51190"/>
    </source>
</evidence>
<dbReference type="InterPro" id="IPR050517">
    <property type="entry name" value="DDR_Repair_Kinase"/>
</dbReference>
<dbReference type="Gene3D" id="1.10.1070.11">
    <property type="entry name" value="Phosphatidylinositol 3-/4-kinase, catalytic domain"/>
    <property type="match status" value="1"/>
</dbReference>
<reference evidence="17 18" key="1">
    <citation type="journal article" date="2011" name="Science">
        <title>Comparative functional genomics of the fission yeasts.</title>
        <authorList>
            <person name="Rhind N."/>
            <person name="Chen Z."/>
            <person name="Yassour M."/>
            <person name="Thompson D.A."/>
            <person name="Haas B.J."/>
            <person name="Habib N."/>
            <person name="Wapinski I."/>
            <person name="Roy S."/>
            <person name="Lin M.F."/>
            <person name="Heiman D.I."/>
            <person name="Young S.K."/>
            <person name="Furuya K."/>
            <person name="Guo Y."/>
            <person name="Pidoux A."/>
            <person name="Chen H.M."/>
            <person name="Robbertse B."/>
            <person name="Goldberg J.M."/>
            <person name="Aoki K."/>
            <person name="Bayne E.H."/>
            <person name="Berlin A.M."/>
            <person name="Desjardins C.A."/>
            <person name="Dobbs E."/>
            <person name="Dukaj L."/>
            <person name="Fan L."/>
            <person name="FitzGerald M.G."/>
            <person name="French C."/>
            <person name="Gujja S."/>
            <person name="Hansen K."/>
            <person name="Keifenheim D."/>
            <person name="Levin J.Z."/>
            <person name="Mosher R.A."/>
            <person name="Mueller C.A."/>
            <person name="Pfiffner J."/>
            <person name="Priest M."/>
            <person name="Russ C."/>
            <person name="Smialowska A."/>
            <person name="Swoboda P."/>
            <person name="Sykes S.M."/>
            <person name="Vaughn M."/>
            <person name="Vengrova S."/>
            <person name="Yoder R."/>
            <person name="Zeng Q."/>
            <person name="Allshire R."/>
            <person name="Baulcombe D."/>
            <person name="Birren B.W."/>
            <person name="Brown W."/>
            <person name="Ekwall K."/>
            <person name="Kellis M."/>
            <person name="Leatherwood J."/>
            <person name="Levin H."/>
            <person name="Margalit H."/>
            <person name="Martienssen R."/>
            <person name="Nieduszynski C.A."/>
            <person name="Spatafora J.W."/>
            <person name="Friedman N."/>
            <person name="Dalgaard J.Z."/>
            <person name="Baumann P."/>
            <person name="Niki H."/>
            <person name="Regev A."/>
            <person name="Nusbaum C."/>
        </authorList>
    </citation>
    <scope>NUCLEOTIDE SEQUENCE [LARGE SCALE GENOMIC DNA]</scope>
    <source>
        <strain evidence="18">OY26 / ATCC MYA-4695 / CBS 11777 / NBRC 106824 / NRRL Y48691</strain>
    </source>
</reference>
<keyword evidence="5" id="KW-0808">Transferase</keyword>
<dbReference type="SMART" id="SM01343">
    <property type="entry name" value="FATC"/>
    <property type="match status" value="1"/>
</dbReference>
<dbReference type="GO" id="GO:0140445">
    <property type="term" value="C:chromosome, telomeric repeat region"/>
    <property type="evidence" value="ECO:0007669"/>
    <property type="project" value="EnsemblFungi"/>
</dbReference>
<dbReference type="PANTHER" id="PTHR11139:SF125">
    <property type="entry name" value="SERINE_THREONINE-PROTEIN KINASE MEC1"/>
    <property type="match status" value="1"/>
</dbReference>
<keyword evidence="6" id="KW-0547">Nucleotide-binding</keyword>
<evidence type="ECO:0000256" key="12">
    <source>
        <dbReference type="ARBA" id="ARBA00047899"/>
    </source>
</evidence>
<dbReference type="InterPro" id="IPR057564">
    <property type="entry name" value="HEAT_ATR"/>
</dbReference>
<dbReference type="InterPro" id="IPR011009">
    <property type="entry name" value="Kinase-like_dom_sf"/>
</dbReference>
<comment type="catalytic activity">
    <reaction evidence="13">
        <text>L-seryl-[protein] + ATP = O-phospho-L-seryl-[protein] + ADP + H(+)</text>
        <dbReference type="Rhea" id="RHEA:17989"/>
        <dbReference type="Rhea" id="RHEA-COMP:9863"/>
        <dbReference type="Rhea" id="RHEA-COMP:11604"/>
        <dbReference type="ChEBI" id="CHEBI:15378"/>
        <dbReference type="ChEBI" id="CHEBI:29999"/>
        <dbReference type="ChEBI" id="CHEBI:30616"/>
        <dbReference type="ChEBI" id="CHEBI:83421"/>
        <dbReference type="ChEBI" id="CHEBI:456216"/>
        <dbReference type="EC" id="2.7.11.1"/>
    </reaction>
</comment>
<dbReference type="GO" id="GO:0005524">
    <property type="term" value="F:ATP binding"/>
    <property type="evidence" value="ECO:0007669"/>
    <property type="project" value="UniProtKB-KW"/>
</dbReference>
<dbReference type="GO" id="GO:0000228">
    <property type="term" value="C:nuclear chromosome"/>
    <property type="evidence" value="ECO:0007669"/>
    <property type="project" value="EnsemblFungi"/>
</dbReference>
<dbReference type="InterPro" id="IPR018936">
    <property type="entry name" value="PI3/4_kinase_CS"/>
</dbReference>
<dbReference type="GO" id="GO:0004674">
    <property type="term" value="F:protein serine/threonine kinase activity"/>
    <property type="evidence" value="ECO:0007669"/>
    <property type="project" value="UniProtKB-KW"/>
</dbReference>
<sequence>MSQFVQRRSESLNLTPKYSDDRHVFEQLLKEITVFDQDAASQNNSRSIPVTFQIIQILIEAGLLVLESDDYKNILIPSNILKEAKQSIQCLLLVLKKCPRVLCEETPCGVLLTWLLPRTIFVFKKFQLVDLFDDICELHHTLFDFLFAKEYLWPFQNVYLRTWKYYIDTISSSLLETTNLSFPLRMLPLDPRPLLSVNGKFDGKEESNFPIIIDNYQEACSFYLECVHVFAKYLVPFNKLNDVSLSFLNGYWIKPKYLNFLFLLKKLVITDTFCLTHTQCRAIQCLIFFFLKSAIVQNSPCQKTKDLLLMFAKSYLFSFPHVSNFVDYTYALYFLSLCIIPDSCFDSFRSFSIHLLSSSQTLMTICNDEHSDSHTSVLLFKYLLENTKGNIFKIIYEQNKIQKIGNADKCGLYISSTLNQLFAFAFFLAYPFSAKNVLKAPYINIHPLKSFFEWLLSSGSSNFDDISYKLSDALSNSTTISEHELQEFELYLCKQHSNYEFLSFQGCLTCDSVTAQSREKNIKLLDIPSDQIFSKLLDSDLIKFSETKLYYTLRVFIRWLNHTNPQYLLVSPQMKEKLIPLLSSNTRSVRMLAAFIIPKVFFNSSIQKDADFLRNIRMEVLKTLKDLSLSDISLMETTIITWENVGQLAEGEELHLVLLQIISTAIELDIYYQGVCLHALQSIARSRRISVWKLLSPYWPTISVTIIRGMTSKPNISGLFAEAMDISESDFLIRTQAYTLPYLVLTKNHHVISRIAELSQTDVATLCLTNMHKILALLLTTEYPNLEESVMLLLSLASSDFRKIDLTSLLRSDPIALTVELLQLYNTGVPREKIESALKKVALMVSQPSAELTEADEDKLLFEFFNNHILGILAEFSNILNDLKGKTSVNDKIRTIVGIREMFTLSGNAIKLGLPQILSSLQNAFQDDALRSYAIDTWLQLVSYINEPEYTSIASLSLVLFPILYRKLTEQEAATVQKVFDFIASDPHTSLSELRWAIPTTLDLPCFKDSARKVFSELQNDDFFVNIQDIIKCLRNEHESVCYLGLQKLDIFLENKQEELHDVLYLDASDSVLDQLLRCLLDCCVKFAHANDEIAKLCTRNIAKLGAVDPSRLEARSNIQQTVVLDNFEDGEESLRFILDFIQSQLIPAFLVTTDTKAQGFIAYALQEFLKLGGFKSAVLNNKKSTSLAIVAEHWKALPDLSKRVLIPFLNSKYHLTLVPKLEIGFPIFKQNMDTHSWVQETCLKLTEFPHSQNADRIFSICSKVIKDQEMSIPCFLLPFLVLNVVITERDEVVEQVIAEFQYIINQPSPDGLDAIGKQRYISFVNLFFKIVDYLNNWLRMRKKRNWNRRSALARRENRYMSVDDLTTQENSVSKVENFLLRFPAKTLGLVSLNCGFHARALFYWEQHIRTAHLERPGSVLDSDYRILQDVYTGIEDPDGIEAVSLNFHDYSLDQQLLLHENSGKWDSALSCYEILVQNYPENHRAKVGLLNAMLQSGHYESLVLSVDSLMETDSEVNTSSKIVDLGIEAAWHSLSVSSLQKCIQKSNLQTFDAKLGEVFQKYLLIESDLSTLEYQLEPLYAEAASIISNIGAHSSYDCYEMLSKLHALYDLSKIAEIDSSQSALEKLETFLHRRLNQVAPYGRYRHHILSTHLVAFSRFKLREKLASIYLEIARFSRKNGQAQRAYNAILKAMELDKPQATIEHARWWWHQGQQRKAIAELHSSLENNIFDAEFFNIKNKKASQTGNPLKGKVHLELTKWLGKAGQLGLKDLETHYSKSVEIFSEWEKNHYYLGHHRVLMFEEEKKLPVYEQSERFLSGELVTRIINEFGRSLYYGTSHIYESMPKLLTLWLDFGAEELRLSKDDGEKYFREHISLSRKKSLELMNSNICRLAVKIPQYFFLIALSQMISRICHPNNKVYKILEHLVANVIATYPCETLWQLMATIKSISQKRSIRGKSILNVLQSRKVAITSKIDLKLLSQSAILLTEKLVDLCNTRIDSKAVKMSLKNHFRMVFDTPVELVIPARSFLNISLPATDANRNTHHPFPKNQPEILKFEDEVDIMNSLQKPRKVYVRGTDGNIYPFLCKPKDDLRKDARLMEFNNVICKILRKDQEANRRNLCIRTYVVIPLNEECGFIEWVNHTRPFRDILLKNYRQKNIPISYQEIKVDLDLALRSPNPGETFEKKMIPKFPPVFYEWFVESFPEPNSWVNSRRNYSRTLAVMSIVGYVLGLGDRHGENILFDEFTGEAIHVDFNCLFDKGLTFEKPEKVPFRLTHNMVDAMGPTGYEGGFRKASEITMKLLRSNQDTLMSVLESFLHDPLVEWNRRKITGRYPGNEANEVLDTIRKKFQGYMPGETIPLSVEGQIQELIRSAVSPKNLVEMYIGWAAYF</sequence>
<dbReference type="SUPFAM" id="SSF56112">
    <property type="entry name" value="Protein kinase-like (PK-like)"/>
    <property type="match status" value="1"/>
</dbReference>
<proteinExistence type="inferred from homology"/>
<dbReference type="Gene3D" id="3.30.1010.10">
    <property type="entry name" value="Phosphatidylinositol 3-kinase Catalytic Subunit, Chain A, domain 4"/>
    <property type="match status" value="1"/>
</dbReference>
<keyword evidence="18" id="KW-1185">Reference proteome</keyword>
<dbReference type="PROSITE" id="PS51190">
    <property type="entry name" value="FATC"/>
    <property type="match status" value="1"/>
</dbReference>
<dbReference type="GO" id="GO:0005730">
    <property type="term" value="C:nucleolus"/>
    <property type="evidence" value="ECO:0007669"/>
    <property type="project" value="EnsemblFungi"/>
</dbReference>
<dbReference type="GO" id="GO:0031573">
    <property type="term" value="P:mitotic intra-S DNA damage checkpoint signaling"/>
    <property type="evidence" value="ECO:0007669"/>
    <property type="project" value="EnsemblFungi"/>
</dbReference>
<dbReference type="RefSeq" id="XP_013021894.1">
    <property type="nucleotide sequence ID" value="XM_013166440.1"/>
</dbReference>
<dbReference type="InterPro" id="IPR000403">
    <property type="entry name" value="PI3/4_kinase_cat_dom"/>
</dbReference>
<dbReference type="GO" id="GO:1904514">
    <property type="term" value="P:positive regulation of initiation of premeiotic DNA replication"/>
    <property type="evidence" value="ECO:0007669"/>
    <property type="project" value="EnsemblFungi"/>
</dbReference>
<dbReference type="InterPro" id="IPR003151">
    <property type="entry name" value="PIK-rel_kinase_FAT"/>
</dbReference>
<evidence type="ECO:0000256" key="7">
    <source>
        <dbReference type="ARBA" id="ARBA00022763"/>
    </source>
</evidence>
<evidence type="ECO:0000259" key="14">
    <source>
        <dbReference type="PROSITE" id="PS50290"/>
    </source>
</evidence>
<dbReference type="InterPro" id="IPR012993">
    <property type="entry name" value="UME"/>
</dbReference>
<evidence type="ECO:0000256" key="5">
    <source>
        <dbReference type="ARBA" id="ARBA00022679"/>
    </source>
</evidence>
<comment type="catalytic activity">
    <reaction evidence="12">
        <text>L-threonyl-[protein] + ATP = O-phospho-L-threonyl-[protein] + ADP + H(+)</text>
        <dbReference type="Rhea" id="RHEA:46608"/>
        <dbReference type="Rhea" id="RHEA-COMP:11060"/>
        <dbReference type="Rhea" id="RHEA-COMP:11605"/>
        <dbReference type="ChEBI" id="CHEBI:15378"/>
        <dbReference type="ChEBI" id="CHEBI:30013"/>
        <dbReference type="ChEBI" id="CHEBI:30616"/>
        <dbReference type="ChEBI" id="CHEBI:61977"/>
        <dbReference type="ChEBI" id="CHEBI:456216"/>
        <dbReference type="EC" id="2.7.11.1"/>
    </reaction>
</comment>
<dbReference type="Gene3D" id="1.25.40.10">
    <property type="entry name" value="Tetratricopeptide repeat domain"/>
    <property type="match status" value="1"/>
</dbReference>
<dbReference type="Pfam" id="PF23593">
    <property type="entry name" value="HEAT_ATR"/>
    <property type="match status" value="1"/>
</dbReference>
<dbReference type="PROSITE" id="PS00916">
    <property type="entry name" value="PI3_4_KINASE_2"/>
    <property type="match status" value="1"/>
</dbReference>
<feature type="domain" description="FATC" evidence="16">
    <location>
        <begin position="2360"/>
        <end position="2392"/>
    </location>
</feature>
<evidence type="ECO:0000313" key="18">
    <source>
        <dbReference type="Proteomes" id="UP000015464"/>
    </source>
</evidence>
<name>S9XAV7_SCHCR</name>
<dbReference type="Pfam" id="PF08064">
    <property type="entry name" value="UME"/>
    <property type="match status" value="1"/>
</dbReference>
<evidence type="ECO:0000256" key="2">
    <source>
        <dbReference type="ARBA" id="ARBA00010769"/>
    </source>
</evidence>
<keyword evidence="7" id="KW-0227">DNA damage</keyword>
<evidence type="ECO:0000256" key="4">
    <source>
        <dbReference type="ARBA" id="ARBA00022527"/>
    </source>
</evidence>
<keyword evidence="8 17" id="KW-0418">Kinase</keyword>
<evidence type="ECO:0000256" key="1">
    <source>
        <dbReference type="ARBA" id="ARBA00004123"/>
    </source>
</evidence>
<dbReference type="GeneID" id="25038492"/>
<protein>
    <recommendedName>
        <fullName evidence="3">non-specific serine/threonine protein kinase</fullName>
        <ecNumber evidence="3">2.7.11.1</ecNumber>
    </recommendedName>
</protein>
<dbReference type="GO" id="GO:0033314">
    <property type="term" value="P:mitotic DNA replication checkpoint signaling"/>
    <property type="evidence" value="ECO:0007669"/>
    <property type="project" value="EnsemblFungi"/>
</dbReference>
<keyword evidence="9" id="KW-0067">ATP-binding</keyword>
<evidence type="ECO:0000259" key="15">
    <source>
        <dbReference type="PROSITE" id="PS51189"/>
    </source>
</evidence>
<dbReference type="GO" id="GO:0000723">
    <property type="term" value="P:telomere maintenance"/>
    <property type="evidence" value="ECO:0007669"/>
    <property type="project" value="EnsemblFungi"/>
</dbReference>
<evidence type="ECO:0000256" key="8">
    <source>
        <dbReference type="ARBA" id="ARBA00022777"/>
    </source>
</evidence>
<dbReference type="SMART" id="SM00146">
    <property type="entry name" value="PI3Kc"/>
    <property type="match status" value="1"/>
</dbReference>
<dbReference type="GO" id="GO:0007095">
    <property type="term" value="P:mitotic G2 DNA damage checkpoint signaling"/>
    <property type="evidence" value="ECO:0007669"/>
    <property type="project" value="EnsemblFungi"/>
</dbReference>
<evidence type="ECO:0000256" key="6">
    <source>
        <dbReference type="ARBA" id="ARBA00022741"/>
    </source>
</evidence>
<dbReference type="OMA" id="SMYIGWC"/>
<dbReference type="SUPFAM" id="SSF48452">
    <property type="entry name" value="TPR-like"/>
    <property type="match status" value="1"/>
</dbReference>
<accession>S9XAV7</accession>
<evidence type="ECO:0000313" key="17">
    <source>
        <dbReference type="EMBL" id="EPY54287.1"/>
    </source>
</evidence>
<dbReference type="STRING" id="653667.S9XAV7"/>
<dbReference type="Pfam" id="PF02260">
    <property type="entry name" value="FATC"/>
    <property type="match status" value="1"/>
</dbReference>
<dbReference type="InterPro" id="IPR036940">
    <property type="entry name" value="PI3/4_kinase_cat_sf"/>
</dbReference>
<feature type="domain" description="FAT" evidence="15">
    <location>
        <begin position="1387"/>
        <end position="1949"/>
    </location>
</feature>
<keyword evidence="4" id="KW-0723">Serine/threonine-protein kinase</keyword>
<keyword evidence="10" id="KW-0234">DNA repair</keyword>
<comment type="subcellular location">
    <subcellularLocation>
        <location evidence="1">Nucleus</location>
    </subcellularLocation>
</comment>
<dbReference type="EC" id="2.7.11.1" evidence="3"/>
<dbReference type="FunFam" id="1.10.1070.11:FF:000009">
    <property type="entry name" value="Putative serine/threonine-protein kinase ATR"/>
    <property type="match status" value="1"/>
</dbReference>
<dbReference type="Pfam" id="PF02259">
    <property type="entry name" value="FAT"/>
    <property type="match status" value="1"/>
</dbReference>
<dbReference type="InterPro" id="IPR014009">
    <property type="entry name" value="PIK_FAT"/>
</dbReference>
<dbReference type="InterPro" id="IPR056802">
    <property type="entry name" value="ATR-like_M-HEAT"/>
</dbReference>
<comment type="similarity">
    <text evidence="2">Belongs to the PI3/PI4-kinase family. ATM subfamily.</text>
</comment>
<dbReference type="GO" id="GO:0051598">
    <property type="term" value="P:meiotic recombination checkpoint signaling"/>
    <property type="evidence" value="ECO:0007669"/>
    <property type="project" value="EnsemblFungi"/>
</dbReference>
<dbReference type="EMBL" id="KE546988">
    <property type="protein sequence ID" value="EPY54287.1"/>
    <property type="molecule type" value="Genomic_DNA"/>
</dbReference>
<evidence type="ECO:0000256" key="13">
    <source>
        <dbReference type="ARBA" id="ARBA00048679"/>
    </source>
</evidence>
<dbReference type="HOGENOM" id="CLU_000178_4_1_1"/>
<keyword evidence="11" id="KW-0539">Nucleus</keyword>
<dbReference type="InterPro" id="IPR016024">
    <property type="entry name" value="ARM-type_fold"/>
</dbReference>
<dbReference type="GO" id="GO:0006281">
    <property type="term" value="P:DNA repair"/>
    <property type="evidence" value="ECO:0007669"/>
    <property type="project" value="UniProtKB-KW"/>
</dbReference>
<evidence type="ECO:0000256" key="11">
    <source>
        <dbReference type="ARBA" id="ARBA00023242"/>
    </source>
</evidence>
<dbReference type="SMART" id="SM00802">
    <property type="entry name" value="UME"/>
    <property type="match status" value="1"/>
</dbReference>
<dbReference type="Pfam" id="PF25030">
    <property type="entry name" value="M-HEAT_ATR"/>
    <property type="match status" value="1"/>
</dbReference>
<dbReference type="OrthoDB" id="381190at2759"/>
<evidence type="ECO:0000256" key="9">
    <source>
        <dbReference type="ARBA" id="ARBA00022840"/>
    </source>
</evidence>
<dbReference type="SUPFAM" id="SSF48371">
    <property type="entry name" value="ARM repeat"/>
    <property type="match status" value="1"/>
</dbReference>
<dbReference type="PROSITE" id="PS50290">
    <property type="entry name" value="PI3_4_KINASE_3"/>
    <property type="match status" value="1"/>
</dbReference>
<dbReference type="PANTHER" id="PTHR11139">
    <property type="entry name" value="ATAXIA TELANGIECTASIA MUTATED ATM -RELATED"/>
    <property type="match status" value="1"/>
</dbReference>
<dbReference type="InterPro" id="IPR011990">
    <property type="entry name" value="TPR-like_helical_dom_sf"/>
</dbReference>
<dbReference type="PROSITE" id="PS51189">
    <property type="entry name" value="FAT"/>
    <property type="match status" value="1"/>
</dbReference>
<gene>
    <name evidence="17" type="ORF">SPOG_04179</name>
</gene>
<evidence type="ECO:0000256" key="10">
    <source>
        <dbReference type="ARBA" id="ARBA00023204"/>
    </source>
</evidence>
<dbReference type="eggNOG" id="KOG0890">
    <property type="taxonomic scope" value="Eukaryota"/>
</dbReference>
<dbReference type="GO" id="GO:0070310">
    <property type="term" value="C:ATR-ATRIP complex"/>
    <property type="evidence" value="ECO:0007669"/>
    <property type="project" value="EnsemblFungi"/>
</dbReference>
<dbReference type="GO" id="GO:0000785">
    <property type="term" value="C:chromatin"/>
    <property type="evidence" value="ECO:0007669"/>
    <property type="project" value="EnsemblFungi"/>
</dbReference>
<evidence type="ECO:0000256" key="3">
    <source>
        <dbReference type="ARBA" id="ARBA00012513"/>
    </source>
</evidence>
<dbReference type="Pfam" id="PF00454">
    <property type="entry name" value="PI3_PI4_kinase"/>
    <property type="match status" value="1"/>
</dbReference>
<dbReference type="Proteomes" id="UP000015464">
    <property type="component" value="Unassembled WGS sequence"/>
</dbReference>
<dbReference type="GO" id="GO:0033315">
    <property type="term" value="P:meiotic G2/MI DNA replication checkpoint signaling"/>
    <property type="evidence" value="ECO:0007669"/>
    <property type="project" value="EnsemblFungi"/>
</dbReference>